<feature type="domain" description="tRNA-splicing endonuclease subunit Sen15" evidence="3">
    <location>
        <begin position="11"/>
        <end position="75"/>
    </location>
</feature>
<dbReference type="VEuPathDB" id="FungiDB:BCV72DRAFT_304853"/>
<dbReference type="InterPro" id="IPR011856">
    <property type="entry name" value="tRNA_endonuc-like_dom_sf"/>
</dbReference>
<dbReference type="SUPFAM" id="SSF53032">
    <property type="entry name" value="tRNA-intron endonuclease catalytic domain-like"/>
    <property type="match status" value="1"/>
</dbReference>
<dbReference type="OrthoDB" id="10002170at2759"/>
<evidence type="ECO:0000259" key="3">
    <source>
        <dbReference type="Pfam" id="PF09631"/>
    </source>
</evidence>
<dbReference type="EMBL" id="KV921908">
    <property type="protein sequence ID" value="ORE07228.1"/>
    <property type="molecule type" value="Genomic_DNA"/>
</dbReference>
<accession>A0A1X0R5K4</accession>
<dbReference type="GO" id="GO:0006388">
    <property type="term" value="P:tRNA splicing, via endonucleolytic cleavage and ligation"/>
    <property type="evidence" value="ECO:0007669"/>
    <property type="project" value="InterPro"/>
</dbReference>
<dbReference type="InterPro" id="IPR036167">
    <property type="entry name" value="tRNA_intron_Endo_cat-like_sf"/>
</dbReference>
<evidence type="ECO:0000313" key="4">
    <source>
        <dbReference type="EMBL" id="ORE07228.1"/>
    </source>
</evidence>
<protein>
    <recommendedName>
        <fullName evidence="3">tRNA-splicing endonuclease subunit Sen15 domain-containing protein</fullName>
    </recommendedName>
</protein>
<proteinExistence type="inferred from homology"/>
<dbReference type="GO" id="GO:0005634">
    <property type="term" value="C:nucleus"/>
    <property type="evidence" value="ECO:0007669"/>
    <property type="project" value="UniProtKB-ARBA"/>
</dbReference>
<dbReference type="GO" id="GO:0003676">
    <property type="term" value="F:nucleic acid binding"/>
    <property type="evidence" value="ECO:0007669"/>
    <property type="project" value="InterPro"/>
</dbReference>
<gene>
    <name evidence="4" type="ORF">BCV72DRAFT_304853</name>
</gene>
<dbReference type="Pfam" id="PF09631">
    <property type="entry name" value="Sen15"/>
    <property type="match status" value="1"/>
</dbReference>
<dbReference type="Proteomes" id="UP000242414">
    <property type="component" value="Unassembled WGS sequence"/>
</dbReference>
<dbReference type="AlphaFoldDB" id="A0A1X0R5K4"/>
<dbReference type="Gene3D" id="3.40.1350.10">
    <property type="match status" value="1"/>
</dbReference>
<organism evidence="4">
    <name type="scientific">Rhizopus microsporus var. microsporus</name>
    <dbReference type="NCBI Taxonomy" id="86635"/>
    <lineage>
        <taxon>Eukaryota</taxon>
        <taxon>Fungi</taxon>
        <taxon>Fungi incertae sedis</taxon>
        <taxon>Mucoromycota</taxon>
        <taxon>Mucoromycotina</taxon>
        <taxon>Mucoromycetes</taxon>
        <taxon>Mucorales</taxon>
        <taxon>Mucorineae</taxon>
        <taxon>Rhizopodaceae</taxon>
        <taxon>Rhizopus</taxon>
    </lineage>
</organism>
<name>A0A1X0R5K4_RHIZD</name>
<evidence type="ECO:0000256" key="2">
    <source>
        <dbReference type="ARBA" id="ARBA00022694"/>
    </source>
</evidence>
<comment type="similarity">
    <text evidence="1">Belongs to the SEN15 family.</text>
</comment>
<keyword evidence="2" id="KW-0819">tRNA processing</keyword>
<sequence length="81" mass="9426">MSPMDTYLSQQVYSDLVLTKKWKHVNYQFINQLQTCIFMAKEPGTEELLYILPFSETESLSLKKIATIFDGIKSEMTIDIK</sequence>
<evidence type="ECO:0000256" key="1">
    <source>
        <dbReference type="ARBA" id="ARBA00006091"/>
    </source>
</evidence>
<dbReference type="InterPro" id="IPR018593">
    <property type="entry name" value="tRNA-endonuc_su_Sen15"/>
</dbReference>
<reference evidence="4" key="1">
    <citation type="journal article" date="2016" name="Proc. Natl. Acad. Sci. U.S.A.">
        <title>Lipid metabolic changes in an early divergent fungus govern the establishment of a mutualistic symbiosis with endobacteria.</title>
        <authorList>
            <person name="Lastovetsky O.A."/>
            <person name="Gaspar M.L."/>
            <person name="Mondo S.J."/>
            <person name="LaButti K.M."/>
            <person name="Sandor L."/>
            <person name="Grigoriev I.V."/>
            <person name="Henry S.A."/>
            <person name="Pawlowska T.E."/>
        </authorList>
    </citation>
    <scope>NUCLEOTIDE SEQUENCE [LARGE SCALE GENOMIC DNA]</scope>
    <source>
        <strain evidence="4">ATCC 52814</strain>
    </source>
</reference>